<accession>A0A343LE69</accession>
<keyword evidence="2" id="KW-1133">Transmembrane helix</keyword>
<name>A0A343LE69_9CAUD</name>
<dbReference type="GeneID" id="55605479"/>
<dbReference type="RefSeq" id="YP_009835407.1">
    <property type="nucleotide sequence ID" value="NC_048678.1"/>
</dbReference>
<proteinExistence type="predicted"/>
<feature type="compositionally biased region" description="Basic and acidic residues" evidence="1">
    <location>
        <begin position="199"/>
        <end position="210"/>
    </location>
</feature>
<evidence type="ECO:0000313" key="3">
    <source>
        <dbReference type="EMBL" id="ATN94979.1"/>
    </source>
</evidence>
<reference evidence="3 4" key="1">
    <citation type="journal article" date="2018" name="Sci. Rep.">
        <title>Characterization of LE3 and LE4, the only lytic phages known to infect the spirochete Leptospira.</title>
        <authorList>
            <person name="Schiettekatte O."/>
            <person name="Vincent A.T."/>
            <person name="Malosse C."/>
            <person name="Lechat P."/>
            <person name="Chamot-Rooke J."/>
            <person name="Veyrier F.J."/>
            <person name="Picardeau M."/>
            <person name="Bourhy P."/>
        </authorList>
    </citation>
    <scope>NUCLEOTIDE SEQUENCE [LARGE SCALE GENOMIC DNA]</scope>
</reference>
<evidence type="ECO:0000256" key="2">
    <source>
        <dbReference type="SAM" id="Phobius"/>
    </source>
</evidence>
<dbReference type="EMBL" id="MF974396">
    <property type="protein sequence ID" value="ATN94979.1"/>
    <property type="molecule type" value="Genomic_DNA"/>
</dbReference>
<feature type="transmembrane region" description="Helical" evidence="2">
    <location>
        <begin position="12"/>
        <end position="34"/>
    </location>
</feature>
<keyword evidence="4" id="KW-1185">Reference proteome</keyword>
<feature type="compositionally biased region" description="Basic residues" evidence="1">
    <location>
        <begin position="133"/>
        <end position="163"/>
    </location>
</feature>
<dbReference type="Proteomes" id="UP000259602">
    <property type="component" value="Segment"/>
</dbReference>
<evidence type="ECO:0000313" key="4">
    <source>
        <dbReference type="Proteomes" id="UP000259602"/>
    </source>
</evidence>
<protein>
    <submittedName>
        <fullName evidence="3">Uncharacterized protein</fullName>
    </submittedName>
</protein>
<keyword evidence="2" id="KW-0812">Transmembrane</keyword>
<dbReference type="KEGG" id="vg:55605479"/>
<sequence>MKKFYEFIEPILFAFLKAFYQIGNAILISLILIWIWTPDWIKWCIGKIIQFISWYASSKLTKTKFILIEYQPEDFFIAFQKDYGHKLLEKYIRKETLKAIQKHNFEKEQGQTEPEKDLNFGKKVLDEFDSIRKSKSKKKKTAKKKKAVKKKKSAPKKQRKPKQKNPSFKNVKTLEPTLKVKQPKEKIKKEPKPKKEKAPKKEKQSKKEQNLAEPLKIQNDEIPTMEPINPFENEHADN</sequence>
<keyword evidence="2" id="KW-0472">Membrane</keyword>
<feature type="region of interest" description="Disordered" evidence="1">
    <location>
        <begin position="133"/>
        <end position="238"/>
    </location>
</feature>
<organism evidence="3 4">
    <name type="scientific">Leptospira phage LE3</name>
    <dbReference type="NCBI Taxonomy" id="2041382"/>
    <lineage>
        <taxon>Viruses</taxon>
        <taxon>Duplodnaviria</taxon>
        <taxon>Heunggongvirae</taxon>
        <taxon>Uroviricota</taxon>
        <taxon>Caudoviricetes</taxon>
        <taxon>Nylescharonvirus</taxon>
        <taxon>Nylescharonvirus LE3</taxon>
    </lineage>
</organism>
<evidence type="ECO:0000256" key="1">
    <source>
        <dbReference type="SAM" id="MobiDB-lite"/>
    </source>
</evidence>